<evidence type="ECO:0000313" key="1">
    <source>
        <dbReference type="EMBL" id="MCQ8897525.1"/>
    </source>
</evidence>
<evidence type="ECO:0008006" key="3">
    <source>
        <dbReference type="Google" id="ProtNLM"/>
    </source>
</evidence>
<evidence type="ECO:0000313" key="2">
    <source>
        <dbReference type="Proteomes" id="UP001204142"/>
    </source>
</evidence>
<protein>
    <recommendedName>
        <fullName evidence="3">DUF945 family protein</fullName>
    </recommendedName>
</protein>
<sequence length="467" mass="51476">MMKKKTAFIGGFLLLLLLLGGGATGFIYYQARQFQHTIQSWAGESGLELGHLRLGLGDLEQGDSFPVSTGQFRVSVLNRCNAEVLDVGVVKYTMGQVPFFYEHGNFQWFPADSDDTDPLLTVTTLRKANSVDVSLQPSPWMSTFALAPALKLQVGSRQIELDMAAQLIKLAAVTEQPDDLLARQVSLKLKWDTRDALNSELHVHADQISSDTHNVKDLDMRVIAESDDTDQIQWVLSAETGALKWGDVLLDKTKTDTSLFVGHSPSLQFLLQSAMQSCGGFATAKSHEFNVQSAYNLLIQKGLRLQHTLTGEINAAPVVWDTRISLNPQLDFNTGLIHLGRSIDITNQLTIPFDKFGKKQLAQAMETGLFTARELKGPYDSKTTRNASLLQRQLAAMDSASGQRGTTLAGLWANDLKRWLNDAEQSLYLKEFALAPNVSITPRVNFEGLDGVRVDAQGGVRKLLKTP</sequence>
<dbReference type="EMBL" id="JANIGO010000005">
    <property type="protein sequence ID" value="MCQ8897525.1"/>
    <property type="molecule type" value="Genomic_DNA"/>
</dbReference>
<dbReference type="Proteomes" id="UP001204142">
    <property type="component" value="Unassembled WGS sequence"/>
</dbReference>
<organism evidence="1 2">
    <name type="scientific">Limnobacter humi</name>
    <dbReference type="NCBI Taxonomy" id="1778671"/>
    <lineage>
        <taxon>Bacteria</taxon>
        <taxon>Pseudomonadati</taxon>
        <taxon>Pseudomonadota</taxon>
        <taxon>Betaproteobacteria</taxon>
        <taxon>Burkholderiales</taxon>
        <taxon>Burkholderiaceae</taxon>
        <taxon>Limnobacter</taxon>
    </lineage>
</organism>
<reference evidence="1 2" key="1">
    <citation type="submission" date="2022-07" db="EMBL/GenBank/DDBJ databases">
        <authorList>
            <person name="Xamxidin M."/>
            <person name="Wu M."/>
        </authorList>
    </citation>
    <scope>NUCLEOTIDE SEQUENCE [LARGE SCALE GENOMIC DNA]</scope>
    <source>
        <strain evidence="1 2">NBRC 111650</strain>
    </source>
</reference>
<accession>A0ABT1WJ30</accession>
<keyword evidence="2" id="KW-1185">Reference proteome</keyword>
<name>A0ABT1WJ30_9BURK</name>
<comment type="caution">
    <text evidence="1">The sequence shown here is derived from an EMBL/GenBank/DDBJ whole genome shotgun (WGS) entry which is preliminary data.</text>
</comment>
<proteinExistence type="predicted"/>
<gene>
    <name evidence="1" type="ORF">NQT62_13875</name>
</gene>
<dbReference type="RefSeq" id="WP_256765330.1">
    <property type="nucleotide sequence ID" value="NZ_JANIGO010000005.1"/>
</dbReference>